<organism evidence="1">
    <name type="scientific">marine sediment metagenome</name>
    <dbReference type="NCBI Taxonomy" id="412755"/>
    <lineage>
        <taxon>unclassified sequences</taxon>
        <taxon>metagenomes</taxon>
        <taxon>ecological metagenomes</taxon>
    </lineage>
</organism>
<gene>
    <name evidence="1" type="ORF">S03H2_57026</name>
</gene>
<sequence length="131" mass="14584">GLLNIRFLGTGAAEGIPSLGCTCQRCRLARKEGGINVRKQVVHFTDSSYELSDLHRYIAKEADLVIFHTPTFETNRNHLSVQNVISLVKDSSSKQAIITHINHNNLSHAELVERVEPWGITVAYDGLTMEV</sequence>
<evidence type="ECO:0000313" key="1">
    <source>
        <dbReference type="EMBL" id="GAH89815.1"/>
    </source>
</evidence>
<dbReference type="EMBL" id="BARU01036526">
    <property type="protein sequence ID" value="GAH89815.1"/>
    <property type="molecule type" value="Genomic_DNA"/>
</dbReference>
<dbReference type="PANTHER" id="PTHR42663:SF6">
    <property type="entry name" value="HYDROLASE C777.06C-RELATED"/>
    <property type="match status" value="1"/>
</dbReference>
<name>X1K865_9ZZZZ</name>
<comment type="caution">
    <text evidence="1">The sequence shown here is derived from an EMBL/GenBank/DDBJ whole genome shotgun (WGS) entry which is preliminary data.</text>
</comment>
<feature type="non-terminal residue" evidence="1">
    <location>
        <position position="1"/>
    </location>
</feature>
<evidence type="ECO:0008006" key="2">
    <source>
        <dbReference type="Google" id="ProtNLM"/>
    </source>
</evidence>
<dbReference type="PANTHER" id="PTHR42663">
    <property type="entry name" value="HYDROLASE C777.06C-RELATED-RELATED"/>
    <property type="match status" value="1"/>
</dbReference>
<reference evidence="1" key="1">
    <citation type="journal article" date="2014" name="Front. Microbiol.">
        <title>High frequency of phylogenetically diverse reductive dehalogenase-homologous genes in deep subseafloor sedimentary metagenomes.</title>
        <authorList>
            <person name="Kawai M."/>
            <person name="Futagami T."/>
            <person name="Toyoda A."/>
            <person name="Takaki Y."/>
            <person name="Nishi S."/>
            <person name="Hori S."/>
            <person name="Arai W."/>
            <person name="Tsubouchi T."/>
            <person name="Morono Y."/>
            <person name="Uchiyama I."/>
            <person name="Ito T."/>
            <person name="Fujiyama A."/>
            <person name="Inagaki F."/>
            <person name="Takami H."/>
        </authorList>
    </citation>
    <scope>NUCLEOTIDE SEQUENCE</scope>
    <source>
        <strain evidence="1">Expedition CK06-06</strain>
    </source>
</reference>
<proteinExistence type="predicted"/>
<dbReference type="AlphaFoldDB" id="X1K865"/>
<dbReference type="SUPFAM" id="SSF56281">
    <property type="entry name" value="Metallo-hydrolase/oxidoreductase"/>
    <property type="match status" value="1"/>
</dbReference>
<protein>
    <recommendedName>
        <fullName evidence="2">Metallo-beta-lactamase domain-containing protein</fullName>
    </recommendedName>
</protein>
<dbReference type="InterPro" id="IPR036866">
    <property type="entry name" value="RibonucZ/Hydroxyglut_hydro"/>
</dbReference>
<dbReference type="Gene3D" id="3.60.15.10">
    <property type="entry name" value="Ribonuclease Z/Hydroxyacylglutathione hydrolase-like"/>
    <property type="match status" value="2"/>
</dbReference>
<accession>X1K865</accession>